<dbReference type="Gene3D" id="1.25.40.10">
    <property type="entry name" value="Tetratricopeptide repeat domain"/>
    <property type="match status" value="1"/>
</dbReference>
<reference evidence="5" key="1">
    <citation type="submission" date="2016-03" db="EMBL/GenBank/DDBJ databases">
        <authorList>
            <person name="Devillers Hugo."/>
        </authorList>
    </citation>
    <scope>NUCLEOTIDE SEQUENCE [LARGE SCALE GENOMIC DNA]</scope>
</reference>
<dbReference type="InterPro" id="IPR019458">
    <property type="entry name" value="Est1-like_N"/>
</dbReference>
<keyword evidence="5" id="KW-1185">Reference proteome</keyword>
<dbReference type="AlphaFoldDB" id="A0A1G4JGE5"/>
<dbReference type="GO" id="GO:0070034">
    <property type="term" value="F:telomerase RNA binding"/>
    <property type="evidence" value="ECO:0007669"/>
    <property type="project" value="TreeGrafter"/>
</dbReference>
<dbReference type="GO" id="GO:0042162">
    <property type="term" value="F:telomeric DNA binding"/>
    <property type="evidence" value="ECO:0007669"/>
    <property type="project" value="TreeGrafter"/>
</dbReference>
<evidence type="ECO:0000259" key="3">
    <source>
        <dbReference type="Pfam" id="PF10374"/>
    </source>
</evidence>
<organism evidence="4 5">
    <name type="scientific">Lachancea meyersii CBS 8951</name>
    <dbReference type="NCBI Taxonomy" id="1266667"/>
    <lineage>
        <taxon>Eukaryota</taxon>
        <taxon>Fungi</taxon>
        <taxon>Dikarya</taxon>
        <taxon>Ascomycota</taxon>
        <taxon>Saccharomycotina</taxon>
        <taxon>Saccharomycetes</taxon>
        <taxon>Saccharomycetales</taxon>
        <taxon>Saccharomycetaceae</taxon>
        <taxon>Lachancea</taxon>
    </lineage>
</organism>
<accession>A0A1G4JGE5</accession>
<dbReference type="InterPro" id="IPR011990">
    <property type="entry name" value="TPR-like_helical_dom_sf"/>
</dbReference>
<protein>
    <submittedName>
        <fullName evidence="4">LAME_0E03290g1_1</fullName>
    </submittedName>
</protein>
<dbReference type="PANTHER" id="PTHR15696">
    <property type="entry name" value="SMG-7 SUPPRESSOR WITH MORPHOLOGICAL EFFECT ON GENITALIA PROTEIN 7"/>
    <property type="match status" value="1"/>
</dbReference>
<dbReference type="EMBL" id="LT598481">
    <property type="protein sequence ID" value="SCU89396.1"/>
    <property type="molecule type" value="Genomic_DNA"/>
</dbReference>
<dbReference type="GO" id="GO:0005697">
    <property type="term" value="C:telomerase holoenzyme complex"/>
    <property type="evidence" value="ECO:0007669"/>
    <property type="project" value="TreeGrafter"/>
</dbReference>
<dbReference type="InterPro" id="IPR018834">
    <property type="entry name" value="DNA/RNA-bd_Est1-type"/>
</dbReference>
<feature type="domain" description="Telomerase activating protein Est1-like N-terminal" evidence="3">
    <location>
        <begin position="67"/>
        <end position="210"/>
    </location>
</feature>
<proteinExistence type="predicted"/>
<evidence type="ECO:0000313" key="4">
    <source>
        <dbReference type="EMBL" id="SCU89396.1"/>
    </source>
</evidence>
<dbReference type="PANTHER" id="PTHR15696:SF37">
    <property type="entry name" value="NONSENSE-MEDIATED MRNA DECAY FACTOR EBS1-RELATED"/>
    <property type="match status" value="1"/>
</dbReference>
<dbReference type="Proteomes" id="UP000191144">
    <property type="component" value="Chromosome E"/>
</dbReference>
<dbReference type="Pfam" id="PF10374">
    <property type="entry name" value="EST1"/>
    <property type="match status" value="1"/>
</dbReference>
<dbReference type="OrthoDB" id="69928at2759"/>
<evidence type="ECO:0000313" key="5">
    <source>
        <dbReference type="Proteomes" id="UP000191144"/>
    </source>
</evidence>
<dbReference type="InterPro" id="IPR045153">
    <property type="entry name" value="Est1/Ebs1-like"/>
</dbReference>
<gene>
    <name evidence="4" type="ORF">LAME_0E03290G</name>
</gene>
<sequence length="838" mass="93812">MSSAETADSAQIVAHFKKYQEQVAGILQTYATVQDDALLGGFLTFAHSKCIQYVDGAENNVEVAQRVMDCCWKNVHYPVLKWFQLWRQHLLAVKVDQKPRVVELRKMSTKLAKFFKIIHKFYYGVLEKLASEHDLRAIVPEPLLLQLNLKRPDTHKSSGAAGAATLTAATAATDKPVLRKDDVRAVSLMFLIHGCLLNLGSCHRYKSMCERPHNGVPDLAHYKKSMRYFNLATLVLPSVGELYLQEGLVYVHVKSFGSSTYSFARSALSRLPSSAGFGNFMNSVCERNSKIFNEIVETFHDVHKHATRGKIVNREIIETYFLVLFGARFAPELWIGNEQKNLISEVMLSHVQQEVMHKTATRYAKNLQLIFQNLILIIAGFDILKTLNRKSVELPQTQANEAKYLEFAMDYISNFVRNAVVAELTNEKEWVYLAFVRVAECWLMANKTVLHFAHRNTNFCEAMMHLMNEIHEKTKCREIESSSSHRPHRPYYFQEDVLLREFKPLKYSLSDFKDSDLFNSETSSKAFIGMADKMLSKKEEHALRLDAVAVSGKKFLLKNACGIQLIDKKFVRSAIKTSAGQKWDSRLNKQNKVTIGGALSSRDIESQTLLDAGAKSGGYSGSSVPLAPTTLEVRPSVEFTQRSVVEVRTPQSSVKSVNVLNGRPNASILQPSSSSSSIVDSNVTSSATPSHEIPHVTSSTIDSSIAPSQPVRPPSGIQAVPPIMSPPVMNQNNPAFLFSASNGPQMQFNQQTHPAAPMVSSIPHDIRQTYDVPFFANGPPPVMNNPYMQYWPHAYQPMAYNGLQPDQGLPFGQKTAYAPQPGPAQNQFYAGNYGFPQY</sequence>
<name>A0A1G4JGE5_9SACH</name>
<evidence type="ECO:0000259" key="2">
    <source>
        <dbReference type="Pfam" id="PF10373"/>
    </source>
</evidence>
<dbReference type="SUPFAM" id="SSF48452">
    <property type="entry name" value="TPR-like"/>
    <property type="match status" value="1"/>
</dbReference>
<feature type="compositionally biased region" description="Low complexity" evidence="1">
    <location>
        <begin position="672"/>
        <end position="686"/>
    </location>
</feature>
<dbReference type="Pfam" id="PF10373">
    <property type="entry name" value="EST1_DNA_bind"/>
    <property type="match status" value="1"/>
</dbReference>
<dbReference type="GO" id="GO:0000184">
    <property type="term" value="P:nuclear-transcribed mRNA catabolic process, nonsense-mediated decay"/>
    <property type="evidence" value="ECO:0007669"/>
    <property type="project" value="TreeGrafter"/>
</dbReference>
<feature type="region of interest" description="Disordered" evidence="1">
    <location>
        <begin position="663"/>
        <end position="721"/>
    </location>
</feature>
<feature type="compositionally biased region" description="Polar residues" evidence="1">
    <location>
        <begin position="696"/>
        <end position="707"/>
    </location>
</feature>
<feature type="domain" description="DNA/RNA-binding" evidence="2">
    <location>
        <begin position="225"/>
        <end position="508"/>
    </location>
</feature>
<evidence type="ECO:0000256" key="1">
    <source>
        <dbReference type="SAM" id="MobiDB-lite"/>
    </source>
</evidence>